<dbReference type="GO" id="GO:0006351">
    <property type="term" value="P:DNA-templated transcription"/>
    <property type="evidence" value="ECO:0007669"/>
    <property type="project" value="InterPro"/>
</dbReference>
<dbReference type="SUPFAM" id="SSF55608">
    <property type="entry name" value="Homing endonucleases"/>
    <property type="match status" value="1"/>
</dbReference>
<dbReference type="InterPro" id="IPR027434">
    <property type="entry name" value="Homing_endonucl"/>
</dbReference>
<dbReference type="Gene3D" id="3.90.1800.10">
    <property type="entry name" value="RNA polymerase alpha subunit dimerisation domain"/>
    <property type="match status" value="1"/>
</dbReference>
<keyword evidence="2" id="KW-0240">DNA-directed RNA polymerase</keyword>
<dbReference type="Pfam" id="PF14528">
    <property type="entry name" value="LAGLIDADG_3"/>
    <property type="match status" value="1"/>
</dbReference>
<keyword evidence="4" id="KW-0548">Nucleotidyltransferase</keyword>
<evidence type="ECO:0000256" key="1">
    <source>
        <dbReference type="ARBA" id="ARBA00012418"/>
    </source>
</evidence>
<dbReference type="GO" id="GO:0032549">
    <property type="term" value="F:ribonucleoside binding"/>
    <property type="evidence" value="ECO:0007669"/>
    <property type="project" value="InterPro"/>
</dbReference>
<dbReference type="PANTHER" id="PTHR20856">
    <property type="entry name" value="DNA-DIRECTED RNA POLYMERASE I SUBUNIT 2"/>
    <property type="match status" value="1"/>
</dbReference>
<feature type="non-terminal residue" evidence="7">
    <location>
        <position position="1"/>
    </location>
</feature>
<keyword evidence="3" id="KW-0808">Transferase</keyword>
<dbReference type="AlphaFoldDB" id="X0S7C5"/>
<dbReference type="PROSITE" id="PS50818">
    <property type="entry name" value="INTEIN_C_TER"/>
    <property type="match status" value="1"/>
</dbReference>
<dbReference type="InterPro" id="IPR004860">
    <property type="entry name" value="LAGLIDADG_dom"/>
</dbReference>
<dbReference type="InterPro" id="IPR030934">
    <property type="entry name" value="Intein_C"/>
</dbReference>
<name>X0S7C5_9ZZZZ</name>
<feature type="domain" description="Hint" evidence="6">
    <location>
        <begin position="141"/>
        <end position="187"/>
    </location>
</feature>
<proteinExistence type="predicted"/>
<dbReference type="SUPFAM" id="SSF64484">
    <property type="entry name" value="beta and beta-prime subunits of DNA dependent RNA-polymerase"/>
    <property type="match status" value="1"/>
</dbReference>
<dbReference type="InterPro" id="IPR037033">
    <property type="entry name" value="DNA-dir_RNAP_su2_hyb_sf"/>
</dbReference>
<dbReference type="EMBL" id="BARS01007959">
    <property type="protein sequence ID" value="GAF71842.1"/>
    <property type="molecule type" value="Genomic_DNA"/>
</dbReference>
<dbReference type="GO" id="GO:0004519">
    <property type="term" value="F:endonuclease activity"/>
    <property type="evidence" value="ECO:0007669"/>
    <property type="project" value="InterPro"/>
</dbReference>
<dbReference type="SUPFAM" id="SSF51294">
    <property type="entry name" value="Hedgehog/intein (Hint) domain"/>
    <property type="match status" value="1"/>
</dbReference>
<dbReference type="NCBIfam" id="TIGR01443">
    <property type="entry name" value="intein_Cterm"/>
    <property type="match status" value="1"/>
</dbReference>
<dbReference type="Pfam" id="PF00562">
    <property type="entry name" value="RNA_pol_Rpb2_6"/>
    <property type="match status" value="1"/>
</dbReference>
<dbReference type="GO" id="GO:0003677">
    <property type="term" value="F:DNA binding"/>
    <property type="evidence" value="ECO:0007669"/>
    <property type="project" value="InterPro"/>
</dbReference>
<keyword evidence="5" id="KW-0804">Transcription</keyword>
<sequence>ACLSVKREFLSGYQGGDGSKVGVNWKMPQQQVRIRPIPMRTMNDEHIKSSHMGYLKEFQQVYKEFGIEATIQEYKTKSDDKTDLKLYISTTEANIEKFISTVGYRYCNHKRRESRLPIEYFKTKNNGIKFEYQKFKDCFQKGDLITTFIETNVDIPPEPVYDFTTSSENHSFIANSFVSHNCIPSRMTINQLIESLGSMLTTIDGERRDATAFTKNSTNIVDKIQEELLRAGLNPNGECRMRNGFTGDMMDAHIFMGPTYYQRLKHMVKDKMHARAHGDCQVLTRQPLEGRSRDGGLRFGEMERDASLAHGTAAFLKERLLEMSDYFEVDVCTDCRQISKEGQCMFCGKDNIVRVQLPYACKLLFHELQSMCLKIDLLTE</sequence>
<dbReference type="InterPro" id="IPR015712">
    <property type="entry name" value="DNA-dir_RNA_pol_su2"/>
</dbReference>
<protein>
    <recommendedName>
        <fullName evidence="1">DNA-directed RNA polymerase</fullName>
        <ecNumber evidence="1">2.7.7.6</ecNumber>
    </recommendedName>
</protein>
<dbReference type="InterPro" id="IPR036844">
    <property type="entry name" value="Hint_dom_sf"/>
</dbReference>
<dbReference type="GO" id="GO:0003899">
    <property type="term" value="F:DNA-directed RNA polymerase activity"/>
    <property type="evidence" value="ECO:0007669"/>
    <property type="project" value="UniProtKB-EC"/>
</dbReference>
<gene>
    <name evidence="7" type="ORF">S01H1_15254</name>
</gene>
<evidence type="ECO:0000256" key="5">
    <source>
        <dbReference type="ARBA" id="ARBA00023163"/>
    </source>
</evidence>
<comment type="caution">
    <text evidence="7">The sequence shown here is derived from an EMBL/GenBank/DDBJ whole genome shotgun (WGS) entry which is preliminary data.</text>
</comment>
<evidence type="ECO:0000256" key="4">
    <source>
        <dbReference type="ARBA" id="ARBA00022695"/>
    </source>
</evidence>
<evidence type="ECO:0000313" key="7">
    <source>
        <dbReference type="EMBL" id="GAF71842.1"/>
    </source>
</evidence>
<dbReference type="Gene3D" id="2.40.270.10">
    <property type="entry name" value="DNA-directed RNA polymerase, subunit 2, domain 6"/>
    <property type="match status" value="1"/>
</dbReference>
<dbReference type="SMART" id="SM00305">
    <property type="entry name" value="HintC"/>
    <property type="match status" value="1"/>
</dbReference>
<evidence type="ECO:0000259" key="6">
    <source>
        <dbReference type="SMART" id="SM00305"/>
    </source>
</evidence>
<organism evidence="7">
    <name type="scientific">marine sediment metagenome</name>
    <dbReference type="NCBI Taxonomy" id="412755"/>
    <lineage>
        <taxon>unclassified sequences</taxon>
        <taxon>metagenomes</taxon>
        <taxon>ecological metagenomes</taxon>
    </lineage>
</organism>
<reference evidence="7" key="1">
    <citation type="journal article" date="2014" name="Front. Microbiol.">
        <title>High frequency of phylogenetically diverse reductive dehalogenase-homologous genes in deep subseafloor sedimentary metagenomes.</title>
        <authorList>
            <person name="Kawai M."/>
            <person name="Futagami T."/>
            <person name="Toyoda A."/>
            <person name="Takaki Y."/>
            <person name="Nishi S."/>
            <person name="Hori S."/>
            <person name="Arai W."/>
            <person name="Tsubouchi T."/>
            <person name="Morono Y."/>
            <person name="Uchiyama I."/>
            <person name="Ito T."/>
            <person name="Fujiyama A."/>
            <person name="Inagaki F."/>
            <person name="Takami H."/>
        </authorList>
    </citation>
    <scope>NUCLEOTIDE SEQUENCE</scope>
    <source>
        <strain evidence="7">Expedition CK06-06</strain>
    </source>
</reference>
<accession>X0S7C5</accession>
<dbReference type="InterPro" id="IPR007120">
    <property type="entry name" value="DNA-dir_RNAP_su2_dom"/>
</dbReference>
<dbReference type="Pfam" id="PF04560">
    <property type="entry name" value="RNA_pol_Rpb2_7"/>
    <property type="match status" value="1"/>
</dbReference>
<dbReference type="EC" id="2.7.7.6" evidence="1"/>
<dbReference type="Gene3D" id="3.10.28.10">
    <property type="entry name" value="Homing endonucleases"/>
    <property type="match status" value="1"/>
</dbReference>
<dbReference type="InterPro" id="IPR007641">
    <property type="entry name" value="RNA_pol_Rpb2_7"/>
</dbReference>
<dbReference type="GO" id="GO:0000428">
    <property type="term" value="C:DNA-directed RNA polymerase complex"/>
    <property type="evidence" value="ECO:0007669"/>
    <property type="project" value="UniProtKB-KW"/>
</dbReference>
<evidence type="ECO:0000256" key="3">
    <source>
        <dbReference type="ARBA" id="ARBA00022679"/>
    </source>
</evidence>
<evidence type="ECO:0000256" key="2">
    <source>
        <dbReference type="ARBA" id="ARBA00022478"/>
    </source>
</evidence>
<dbReference type="InterPro" id="IPR003586">
    <property type="entry name" value="Hint_dom_C"/>
</dbReference>